<dbReference type="AlphaFoldDB" id="X1PKN7"/>
<sequence>MSFEIIHFRDSDKIIKEKNMEKDVNLTMEYIDEVLCGTVHRGELLRQALEEMDWRDENVDLKILEGRQYRYKGLKNGIAIEGNLNVYEFILEASLRLQVGYDKGLIEAGILMLTSARSEKSHLGTSRDLAIAEIETLHPTISLPITLVLFDLGVPHIPNNTEDANE</sequence>
<name>X1PKN7_9ZZZZ</name>
<dbReference type="EMBL" id="BARV01016865">
    <property type="protein sequence ID" value="GAI31439.1"/>
    <property type="molecule type" value="Genomic_DNA"/>
</dbReference>
<organism evidence="1">
    <name type="scientific">marine sediment metagenome</name>
    <dbReference type="NCBI Taxonomy" id="412755"/>
    <lineage>
        <taxon>unclassified sequences</taxon>
        <taxon>metagenomes</taxon>
        <taxon>ecological metagenomes</taxon>
    </lineage>
</organism>
<evidence type="ECO:0000313" key="1">
    <source>
        <dbReference type="EMBL" id="GAI31439.1"/>
    </source>
</evidence>
<comment type="caution">
    <text evidence="1">The sequence shown here is derived from an EMBL/GenBank/DDBJ whole genome shotgun (WGS) entry which is preliminary data.</text>
</comment>
<proteinExistence type="predicted"/>
<protein>
    <submittedName>
        <fullName evidence="1">Uncharacterized protein</fullName>
    </submittedName>
</protein>
<dbReference type="InterPro" id="IPR011335">
    <property type="entry name" value="Restrct_endonuc-II-like"/>
</dbReference>
<reference evidence="1" key="1">
    <citation type="journal article" date="2014" name="Front. Microbiol.">
        <title>High frequency of phylogenetically diverse reductive dehalogenase-homologous genes in deep subseafloor sedimentary metagenomes.</title>
        <authorList>
            <person name="Kawai M."/>
            <person name="Futagami T."/>
            <person name="Toyoda A."/>
            <person name="Takaki Y."/>
            <person name="Nishi S."/>
            <person name="Hori S."/>
            <person name="Arai W."/>
            <person name="Tsubouchi T."/>
            <person name="Morono Y."/>
            <person name="Uchiyama I."/>
            <person name="Ito T."/>
            <person name="Fujiyama A."/>
            <person name="Inagaki F."/>
            <person name="Takami H."/>
        </authorList>
    </citation>
    <scope>NUCLEOTIDE SEQUENCE</scope>
    <source>
        <strain evidence="1">Expedition CK06-06</strain>
    </source>
</reference>
<accession>X1PKN7</accession>
<gene>
    <name evidence="1" type="ORF">S06H3_28847</name>
</gene>
<dbReference type="SUPFAM" id="SSF52980">
    <property type="entry name" value="Restriction endonuclease-like"/>
    <property type="match status" value="1"/>
</dbReference>